<dbReference type="Proteomes" id="UP001155660">
    <property type="component" value="Chromosome A3"/>
</dbReference>
<keyword evidence="3" id="KW-0677">Repeat</keyword>
<evidence type="ECO:0000256" key="5">
    <source>
        <dbReference type="ARBA" id="ARBA00023187"/>
    </source>
</evidence>
<keyword evidence="2 8" id="KW-0507">mRNA processing</keyword>
<dbReference type="InterPro" id="IPR012677">
    <property type="entry name" value="Nucleotide-bd_a/b_plait_sf"/>
</dbReference>
<dbReference type="InterPro" id="IPR003954">
    <property type="entry name" value="RRM_euk-type"/>
</dbReference>
<dbReference type="Pfam" id="PF00076">
    <property type="entry name" value="RRM_1"/>
    <property type="match status" value="3"/>
</dbReference>
<evidence type="ECO:0000256" key="2">
    <source>
        <dbReference type="ARBA" id="ARBA00022664"/>
    </source>
</evidence>
<evidence type="ECO:0000256" key="3">
    <source>
        <dbReference type="ARBA" id="ARBA00022737"/>
    </source>
</evidence>
<dbReference type="SMART" id="SM00361">
    <property type="entry name" value="RRM_1"/>
    <property type="match status" value="1"/>
</dbReference>
<reference evidence="13" key="1">
    <citation type="submission" date="2025-04" db="UniProtKB">
        <authorList>
            <consortium name="RefSeq"/>
        </authorList>
    </citation>
    <scope>IDENTIFICATION</scope>
    <source>
        <tissue evidence="13">Muscle</tissue>
    </source>
</reference>
<feature type="compositionally biased region" description="Basic residues" evidence="9">
    <location>
        <begin position="21"/>
        <end position="40"/>
    </location>
</feature>
<dbReference type="InterPro" id="IPR006529">
    <property type="entry name" value="U2AF_lg"/>
</dbReference>
<feature type="domain" description="RRM" evidence="10">
    <location>
        <begin position="257"/>
        <end position="335"/>
    </location>
</feature>
<comment type="subcellular location">
    <subcellularLocation>
        <location evidence="1 8">Nucleus</location>
    </subcellularLocation>
</comment>
<comment type="function">
    <text evidence="8">Necessary for the splicing of pre-mRNA.</text>
</comment>
<dbReference type="GO" id="GO:0005634">
    <property type="term" value="C:nucleus"/>
    <property type="evidence" value="ECO:0007669"/>
    <property type="project" value="UniProtKB-SubCell"/>
</dbReference>
<evidence type="ECO:0000256" key="7">
    <source>
        <dbReference type="PROSITE-ProRule" id="PRU00176"/>
    </source>
</evidence>
<reference evidence="11" key="2">
    <citation type="submission" date="2025-05" db="UniProtKB">
        <authorList>
            <consortium name="Ensembl"/>
        </authorList>
    </citation>
    <scope>IDENTIFICATION</scope>
</reference>
<dbReference type="NCBIfam" id="TIGR01642">
    <property type="entry name" value="U2AF_lg"/>
    <property type="match status" value="1"/>
</dbReference>
<feature type="compositionally biased region" description="Basic and acidic residues" evidence="9">
    <location>
        <begin position="7"/>
        <end position="20"/>
    </location>
</feature>
<evidence type="ECO:0000259" key="10">
    <source>
        <dbReference type="PROSITE" id="PS50102"/>
    </source>
</evidence>
<feature type="compositionally biased region" description="Basic residues" evidence="9">
    <location>
        <begin position="48"/>
        <end position="59"/>
    </location>
</feature>
<dbReference type="SMART" id="SM00360">
    <property type="entry name" value="RRM"/>
    <property type="match status" value="3"/>
</dbReference>
<evidence type="ECO:0000256" key="8">
    <source>
        <dbReference type="RuleBase" id="RU364135"/>
    </source>
</evidence>
<evidence type="ECO:0000256" key="1">
    <source>
        <dbReference type="ARBA" id="ARBA00004123"/>
    </source>
</evidence>
<dbReference type="Gene3D" id="3.30.70.330">
    <property type="match status" value="3"/>
</dbReference>
<dbReference type="AlphaFoldDB" id="A0A8C1WHS6"/>
<evidence type="ECO:0000256" key="6">
    <source>
        <dbReference type="ARBA" id="ARBA00023242"/>
    </source>
</evidence>
<dbReference type="CDD" id="cd12230">
    <property type="entry name" value="RRM1_U2AF65"/>
    <property type="match status" value="1"/>
</dbReference>
<protein>
    <recommendedName>
        <fullName evidence="8">Splicing factor U2AF subunit</fullName>
    </recommendedName>
    <alternativeName>
        <fullName evidence="8">U2 snRNP auxiliary factor large subunit</fullName>
    </alternativeName>
</protein>
<feature type="region of interest" description="Disordered" evidence="9">
    <location>
        <begin position="1"/>
        <end position="87"/>
    </location>
</feature>
<comment type="similarity">
    <text evidence="8">Belongs to the splicing factor SR family.</text>
</comment>
<keyword evidence="5 8" id="KW-0508">mRNA splicing</keyword>
<dbReference type="InterPro" id="IPR035979">
    <property type="entry name" value="RBD_domain_sf"/>
</dbReference>
<keyword evidence="6 8" id="KW-0539">Nucleus</keyword>
<feature type="compositionally biased region" description="Basic and acidic residues" evidence="9">
    <location>
        <begin position="60"/>
        <end position="69"/>
    </location>
</feature>
<evidence type="ECO:0000313" key="12">
    <source>
        <dbReference type="Proteomes" id="UP000694700"/>
    </source>
</evidence>
<accession>A0A8C1WHS6</accession>
<dbReference type="Proteomes" id="UP000694700">
    <property type="component" value="Unplaced"/>
</dbReference>
<feature type="domain" description="RRM" evidence="10">
    <location>
        <begin position="147"/>
        <end position="229"/>
    </location>
</feature>
<dbReference type="PROSITE" id="PS50102">
    <property type="entry name" value="RRM"/>
    <property type="match status" value="3"/>
</dbReference>
<organism evidence="11 12">
    <name type="scientific">Cyprinus carpio</name>
    <name type="common">Common carp</name>
    <dbReference type="NCBI Taxonomy" id="7962"/>
    <lineage>
        <taxon>Eukaryota</taxon>
        <taxon>Metazoa</taxon>
        <taxon>Chordata</taxon>
        <taxon>Craniata</taxon>
        <taxon>Vertebrata</taxon>
        <taxon>Euteleostomi</taxon>
        <taxon>Actinopterygii</taxon>
        <taxon>Neopterygii</taxon>
        <taxon>Teleostei</taxon>
        <taxon>Ostariophysi</taxon>
        <taxon>Cypriniformes</taxon>
        <taxon>Cyprinidae</taxon>
        <taxon>Cyprininae</taxon>
        <taxon>Cyprinus</taxon>
    </lineage>
</organism>
<dbReference type="GO" id="GO:0006397">
    <property type="term" value="P:mRNA processing"/>
    <property type="evidence" value="ECO:0007669"/>
    <property type="project" value="UniProtKB-KW"/>
</dbReference>
<dbReference type="GeneID" id="109101409"/>
<feature type="compositionally biased region" description="Basic residues" evidence="9">
    <location>
        <begin position="70"/>
        <end position="87"/>
    </location>
</feature>
<proteinExistence type="inferred from homology"/>
<name>A0A8C1WHS6_CYPCA</name>
<evidence type="ECO:0000256" key="4">
    <source>
        <dbReference type="ARBA" id="ARBA00022884"/>
    </source>
</evidence>
<dbReference type="FunFam" id="3.30.70.330:FF:000097">
    <property type="entry name" value="U2 snRNP auxiliary factor large subunit"/>
    <property type="match status" value="1"/>
</dbReference>
<sequence length="466" mass="52487">MSDFEEFEKQLNENRQERERERHRRRSHSSSAGHSKKQRSWSKDRSSRSRGKRSRSRERKSRDHRSSSRDHKKHSYSPRRTRKKKMCKYWDVPPPGFEHITPMQYKAMQAAGQIPNIALLAASTNVGLAVAPAQVPIVGSQMTRQARRLYVGNIPFGVTEESMAEFFNTQMRLAGLSQAPSSPVLAVQINQDKNFAFLEFRSVDETTQAMAFDGIIFQGQSLKIRRPHDYRPLPGISEQPAFHVPGVVSTVVPDSPHKLFIGGLPNYLNDDQVKELLTSFGPLKAFNLVKDSATSLSKGYAFCEYVDISVTDQAVAGLHGMQLGDKKLIVQRASVGAKNANPTAVVETPVTLQVPGLQRVQNSGLPTEVLCLLNMVMPEELLDDEDYEEILEDIREECCKYGTVRSIEIPRPVDGVEVPGCGKIFVEYVSAAECQKAMQALTGRKFANRVVVTKYYDPDMYHRHEF</sequence>
<dbReference type="SUPFAM" id="SSF54928">
    <property type="entry name" value="RNA-binding domain, RBD"/>
    <property type="match status" value="2"/>
</dbReference>
<dbReference type="FunFam" id="3.30.70.330:FF:000074">
    <property type="entry name" value="U2 snRNP auxiliary factor large subunit"/>
    <property type="match status" value="1"/>
</dbReference>
<gene>
    <name evidence="11 13" type="primary">LOC109101409</name>
</gene>
<dbReference type="CDD" id="cd12232">
    <property type="entry name" value="RRM3_U2AF65"/>
    <property type="match status" value="1"/>
</dbReference>
<dbReference type="RefSeq" id="XP_042587508.1">
    <property type="nucleotide sequence ID" value="XM_042731574.1"/>
</dbReference>
<dbReference type="GO" id="GO:0003723">
    <property type="term" value="F:RNA binding"/>
    <property type="evidence" value="ECO:0007669"/>
    <property type="project" value="UniProtKB-UniRule"/>
</dbReference>
<keyword evidence="4 7" id="KW-0694">RNA-binding</keyword>
<evidence type="ECO:0000256" key="9">
    <source>
        <dbReference type="SAM" id="MobiDB-lite"/>
    </source>
</evidence>
<dbReference type="GO" id="GO:0008380">
    <property type="term" value="P:RNA splicing"/>
    <property type="evidence" value="ECO:0007669"/>
    <property type="project" value="UniProtKB-KW"/>
</dbReference>
<dbReference type="InterPro" id="IPR000504">
    <property type="entry name" value="RRM_dom"/>
</dbReference>
<evidence type="ECO:0000313" key="13">
    <source>
        <dbReference type="RefSeq" id="XP_042587508.1"/>
    </source>
</evidence>
<dbReference type="CDD" id="cd12231">
    <property type="entry name" value="RRM2_U2AF65"/>
    <property type="match status" value="1"/>
</dbReference>
<dbReference type="Ensembl" id="ENSCCRT00015067860.1">
    <property type="protein sequence ID" value="ENSCCRP00015065699.1"/>
    <property type="gene ID" value="ENSCCRG00015026675.1"/>
</dbReference>
<evidence type="ECO:0000313" key="11">
    <source>
        <dbReference type="Ensembl" id="ENSCCRP00015065699.1"/>
    </source>
</evidence>
<feature type="domain" description="RRM" evidence="10">
    <location>
        <begin position="358"/>
        <end position="458"/>
    </location>
</feature>
<dbReference type="PANTHER" id="PTHR23139">
    <property type="entry name" value="RNA-BINDING PROTEIN"/>
    <property type="match status" value="1"/>
</dbReference>